<dbReference type="EMBL" id="FNON01000009">
    <property type="protein sequence ID" value="SDZ11796.1"/>
    <property type="molecule type" value="Genomic_DNA"/>
</dbReference>
<keyword evidence="3" id="KW-1185">Reference proteome</keyword>
<evidence type="ECO:0000313" key="3">
    <source>
        <dbReference type="Proteomes" id="UP000199515"/>
    </source>
</evidence>
<dbReference type="SUPFAM" id="SSF55729">
    <property type="entry name" value="Acyl-CoA N-acyltransferases (Nat)"/>
    <property type="match status" value="1"/>
</dbReference>
<gene>
    <name evidence="2" type="ORF">SAMN05421504_109280</name>
</gene>
<organism evidence="2 3">
    <name type="scientific">Amycolatopsis xylanica</name>
    <dbReference type="NCBI Taxonomy" id="589385"/>
    <lineage>
        <taxon>Bacteria</taxon>
        <taxon>Bacillati</taxon>
        <taxon>Actinomycetota</taxon>
        <taxon>Actinomycetes</taxon>
        <taxon>Pseudonocardiales</taxon>
        <taxon>Pseudonocardiaceae</taxon>
        <taxon>Amycolatopsis</taxon>
    </lineage>
</organism>
<dbReference type="AlphaFoldDB" id="A0A1H3QEG8"/>
<dbReference type="Pfam" id="PF00583">
    <property type="entry name" value="Acetyltransf_1"/>
    <property type="match status" value="1"/>
</dbReference>
<proteinExistence type="predicted"/>
<name>A0A1H3QEG8_9PSEU</name>
<dbReference type="Gene3D" id="3.40.630.30">
    <property type="match status" value="1"/>
</dbReference>
<dbReference type="InterPro" id="IPR000182">
    <property type="entry name" value="GNAT_dom"/>
</dbReference>
<accession>A0A1H3QEG8</accession>
<evidence type="ECO:0000313" key="2">
    <source>
        <dbReference type="EMBL" id="SDZ11796.1"/>
    </source>
</evidence>
<dbReference type="Proteomes" id="UP000199515">
    <property type="component" value="Unassembled WGS sequence"/>
</dbReference>
<dbReference type="PROSITE" id="PS51186">
    <property type="entry name" value="GNAT"/>
    <property type="match status" value="1"/>
</dbReference>
<sequence>MSTEFEPARLDDVEELLALFRLQYGDSYPLPSGNDPEMMAAAIANPIPSWLVARDHGRIVTTIMAEIAADDRIARTQSLIVHPDARGRGMARKAVGALADLLLTSGHIDSAYGKSRTSSTAAQRMMLSNDFVALGVFPNAHKFASQETVLLTVKHAEGVLDQRQPVYKVPAELERLVTAVEHSVGMPARPEFVPATDYPTTGPDVELELLDAPHFVARTFDAQVRDPYRRYYPLHTPNMLLTDAKGTFELYARLTKHDGYGTMIAGTPNGLAVVPHLGQIVGKLSEAGAAYLETIVPLCAFEELSALLAHGFLPAAMYPAMRRDGGLFQDYVVMARTMQPLDFRGLKIDEAFRPYAEQYIDLWTQRHLDTSGVFR</sequence>
<dbReference type="RefSeq" id="WP_143047224.1">
    <property type="nucleotide sequence ID" value="NZ_FNON01000009.1"/>
</dbReference>
<evidence type="ECO:0000259" key="1">
    <source>
        <dbReference type="PROSITE" id="PS51186"/>
    </source>
</evidence>
<dbReference type="CDD" id="cd04301">
    <property type="entry name" value="NAT_SF"/>
    <property type="match status" value="1"/>
</dbReference>
<feature type="domain" description="N-acetyltransferase" evidence="1">
    <location>
        <begin position="3"/>
        <end position="156"/>
    </location>
</feature>
<dbReference type="OrthoDB" id="3846744at2"/>
<dbReference type="InterPro" id="IPR016181">
    <property type="entry name" value="Acyl_CoA_acyltransferase"/>
</dbReference>
<dbReference type="GO" id="GO:0016747">
    <property type="term" value="F:acyltransferase activity, transferring groups other than amino-acyl groups"/>
    <property type="evidence" value="ECO:0007669"/>
    <property type="project" value="InterPro"/>
</dbReference>
<dbReference type="STRING" id="589385.SAMN05421504_109280"/>
<protein>
    <recommendedName>
        <fullName evidence="1">N-acetyltransferase domain-containing protein</fullName>
    </recommendedName>
</protein>
<reference evidence="2 3" key="1">
    <citation type="submission" date="2016-10" db="EMBL/GenBank/DDBJ databases">
        <authorList>
            <person name="de Groot N.N."/>
        </authorList>
    </citation>
    <scope>NUCLEOTIDE SEQUENCE [LARGE SCALE GENOMIC DNA]</scope>
    <source>
        <strain evidence="2 3">CPCC 202699</strain>
    </source>
</reference>